<dbReference type="OrthoDB" id="7031870at2"/>
<dbReference type="RefSeq" id="WP_156182731.1">
    <property type="nucleotide sequence ID" value="NZ_LFBU01000001.1"/>
</dbReference>
<comment type="caution">
    <text evidence="1">The sequence shown here is derived from an EMBL/GenBank/DDBJ whole genome shotgun (WGS) entry which is preliminary data.</text>
</comment>
<sequence>MKKRSGPAFNQEKRPLKPCPQCHGAGFIKPMFYQMPCDRCEASGVVCKETGESLTKEDLVIQLRIRLTERNQELVEVRRQMAAMRAESNGRGYGAGGSRYHGD</sequence>
<evidence type="ECO:0000313" key="1">
    <source>
        <dbReference type="EMBL" id="KMQ75285.1"/>
    </source>
</evidence>
<gene>
    <name evidence="1" type="ORF">Msub_11487</name>
</gene>
<evidence type="ECO:0000313" key="2">
    <source>
        <dbReference type="Proteomes" id="UP000036102"/>
    </source>
</evidence>
<proteinExistence type="predicted"/>
<dbReference type="PATRIC" id="fig|1658765.3.peg.1481"/>
<organism evidence="1 2">
    <name type="scientific">Marinobacter subterrani</name>
    <dbReference type="NCBI Taxonomy" id="1658765"/>
    <lineage>
        <taxon>Bacteria</taxon>
        <taxon>Pseudomonadati</taxon>
        <taxon>Pseudomonadota</taxon>
        <taxon>Gammaproteobacteria</taxon>
        <taxon>Pseudomonadales</taxon>
        <taxon>Marinobacteraceae</taxon>
        <taxon>Marinobacter</taxon>
    </lineage>
</organism>
<dbReference type="SUPFAM" id="SSF57938">
    <property type="entry name" value="DnaJ/Hsp40 cysteine-rich domain"/>
    <property type="match status" value="1"/>
</dbReference>
<dbReference type="Gene3D" id="6.20.20.10">
    <property type="match status" value="1"/>
</dbReference>
<name>A0A0J7M2P7_9GAMM</name>
<dbReference type="Proteomes" id="UP000036102">
    <property type="component" value="Unassembled WGS sequence"/>
</dbReference>
<dbReference type="InterPro" id="IPR036410">
    <property type="entry name" value="HSP_DnaJ_Cys-rich_dom_sf"/>
</dbReference>
<keyword evidence="2" id="KW-1185">Reference proteome</keyword>
<reference evidence="1 2" key="1">
    <citation type="submission" date="2015-06" db="EMBL/GenBank/DDBJ databases">
        <title>Marinobacter subterrani, a genetically tractable neutrophilic iron-oxidizing strain isolated from the Soudan Iron Mine.</title>
        <authorList>
            <person name="Bonis B.M."/>
            <person name="Gralnick J.A."/>
        </authorList>
    </citation>
    <scope>NUCLEOTIDE SEQUENCE [LARGE SCALE GENOMIC DNA]</scope>
    <source>
        <strain evidence="1 2">JG233</strain>
    </source>
</reference>
<accession>A0A0J7M2P7</accession>
<dbReference type="STRING" id="1658765.Msub_11487"/>
<dbReference type="AlphaFoldDB" id="A0A0J7M2P7"/>
<protein>
    <submittedName>
        <fullName evidence="1">Uncharacterized protein</fullName>
    </submittedName>
</protein>
<dbReference type="EMBL" id="LFBU01000001">
    <property type="protein sequence ID" value="KMQ75285.1"/>
    <property type="molecule type" value="Genomic_DNA"/>
</dbReference>